<keyword evidence="3" id="KW-1185">Reference proteome</keyword>
<evidence type="ECO:0000313" key="3">
    <source>
        <dbReference type="Proteomes" id="UP001324115"/>
    </source>
</evidence>
<comment type="caution">
    <text evidence="2">The sequence shown here is derived from an EMBL/GenBank/DDBJ whole genome shotgun (WGS) entry which is preliminary data.</text>
</comment>
<evidence type="ECO:0000259" key="1">
    <source>
        <dbReference type="Pfam" id="PF22936"/>
    </source>
</evidence>
<reference evidence="2 3" key="1">
    <citation type="journal article" date="2023" name="G3 (Bethesda)">
        <title>A haplotype-resolved chromosome-scale genome for Quercus rubra L. provides insights into the genetics of adaptive traits for red oak species.</title>
        <authorList>
            <person name="Kapoor B."/>
            <person name="Jenkins J."/>
            <person name="Schmutz J."/>
            <person name="Zhebentyayeva T."/>
            <person name="Kuelheim C."/>
            <person name="Coggeshall M."/>
            <person name="Heim C."/>
            <person name="Lasky J.R."/>
            <person name="Leites L."/>
            <person name="Islam-Faridi N."/>
            <person name="Romero-Severson J."/>
            <person name="DeLeo V.L."/>
            <person name="Lucas S.M."/>
            <person name="Lazic D."/>
            <person name="Gailing O."/>
            <person name="Carlson J."/>
            <person name="Staton M."/>
        </authorList>
    </citation>
    <scope>NUCLEOTIDE SEQUENCE [LARGE SCALE GENOMIC DNA]</scope>
    <source>
        <strain evidence="2">Pseudo-F2</strain>
    </source>
</reference>
<accession>A0AAN7IDU3</accession>
<proteinExistence type="predicted"/>
<dbReference type="Proteomes" id="UP001324115">
    <property type="component" value="Unassembled WGS sequence"/>
</dbReference>
<name>A0AAN7IDU3_QUERU</name>
<dbReference type="EMBL" id="JAXUIC010000010">
    <property type="protein sequence ID" value="KAK4567279.1"/>
    <property type="molecule type" value="Genomic_DNA"/>
</dbReference>
<feature type="domain" description="Retrovirus-related Pol polyprotein from transposon TNT 1-94-like beta-barrel" evidence="1">
    <location>
        <begin position="5"/>
        <end position="62"/>
    </location>
</feature>
<evidence type="ECO:0000313" key="2">
    <source>
        <dbReference type="EMBL" id="KAK4567279.1"/>
    </source>
</evidence>
<dbReference type="AlphaFoldDB" id="A0AAN7IDU3"/>
<organism evidence="2 3">
    <name type="scientific">Quercus rubra</name>
    <name type="common">Northern red oak</name>
    <name type="synonym">Quercus borealis</name>
    <dbReference type="NCBI Taxonomy" id="3512"/>
    <lineage>
        <taxon>Eukaryota</taxon>
        <taxon>Viridiplantae</taxon>
        <taxon>Streptophyta</taxon>
        <taxon>Embryophyta</taxon>
        <taxon>Tracheophyta</taxon>
        <taxon>Spermatophyta</taxon>
        <taxon>Magnoliopsida</taxon>
        <taxon>eudicotyledons</taxon>
        <taxon>Gunneridae</taxon>
        <taxon>Pentapetalae</taxon>
        <taxon>rosids</taxon>
        <taxon>fabids</taxon>
        <taxon>Fagales</taxon>
        <taxon>Fagaceae</taxon>
        <taxon>Quercus</taxon>
    </lineage>
</organism>
<protein>
    <recommendedName>
        <fullName evidence="1">Retrovirus-related Pol polyprotein from transposon TNT 1-94-like beta-barrel domain-containing protein</fullName>
    </recommendedName>
</protein>
<sequence>TSGLLSDLKQSSSLPNVTLTDGSATIVSGLGTANLSPNLSLSSVLYIPNFLFNLLSISKLTKILNCAAIFLSTNCIFQDLKTRKIIGGGHEANGLYYLDRCGSSRLVASHWSILPLQHHCRLGHPSLKNLKSLVPSCRQIESL</sequence>
<dbReference type="Pfam" id="PF22936">
    <property type="entry name" value="Pol_BBD"/>
    <property type="match status" value="1"/>
</dbReference>
<dbReference type="InterPro" id="IPR054722">
    <property type="entry name" value="PolX-like_BBD"/>
</dbReference>
<gene>
    <name evidence="2" type="ORF">RGQ29_003192</name>
</gene>
<feature type="non-terminal residue" evidence="2">
    <location>
        <position position="1"/>
    </location>
</feature>